<keyword evidence="7" id="KW-1185">Reference proteome</keyword>
<dbReference type="InterPro" id="IPR036788">
    <property type="entry name" value="T_IF-3_C_sf"/>
</dbReference>
<comment type="similarity">
    <text evidence="1">Belongs to the IF-3 family.</text>
</comment>
<dbReference type="InterPro" id="IPR036787">
    <property type="entry name" value="T_IF-3_N_sf"/>
</dbReference>
<evidence type="ECO:0000313" key="7">
    <source>
        <dbReference type="Proteomes" id="UP001153618"/>
    </source>
</evidence>
<feature type="domain" description="Translation initiation factor 3 N-terminal" evidence="5">
    <location>
        <begin position="103"/>
        <end position="171"/>
    </location>
</feature>
<evidence type="ECO:0000256" key="3">
    <source>
        <dbReference type="ARBA" id="ARBA00022917"/>
    </source>
</evidence>
<proteinExistence type="inferred from homology"/>
<dbReference type="InterPro" id="IPR001288">
    <property type="entry name" value="Translation_initiation_fac_3"/>
</dbReference>
<keyword evidence="3" id="KW-0648">Protein biosynthesis</keyword>
<evidence type="ECO:0000259" key="5">
    <source>
        <dbReference type="Pfam" id="PF05198"/>
    </source>
</evidence>
<keyword evidence="2" id="KW-0396">Initiation factor</keyword>
<reference evidence="6" key="1">
    <citation type="submission" date="2021-07" db="EMBL/GenBank/DDBJ databases">
        <authorList>
            <person name="Branca A.L. A."/>
        </authorList>
    </citation>
    <scope>NUCLEOTIDE SEQUENCE</scope>
</reference>
<feature type="compositionally biased region" description="Basic and acidic residues" evidence="4">
    <location>
        <begin position="277"/>
        <end position="299"/>
    </location>
</feature>
<dbReference type="SUPFAM" id="SSF55200">
    <property type="entry name" value="Translation initiation factor IF3, C-terminal domain"/>
    <property type="match status" value="1"/>
</dbReference>
<feature type="region of interest" description="Disordered" evidence="4">
    <location>
        <begin position="263"/>
        <end position="299"/>
    </location>
</feature>
<dbReference type="OrthoDB" id="21573at2759"/>
<evidence type="ECO:0000313" key="6">
    <source>
        <dbReference type="EMBL" id="CAG7993059.1"/>
    </source>
</evidence>
<dbReference type="PANTHER" id="PTHR10938">
    <property type="entry name" value="TRANSLATION INITIATION FACTOR IF-3"/>
    <property type="match status" value="1"/>
</dbReference>
<gene>
    <name evidence="6" type="ORF">POLS_LOCUS1638</name>
</gene>
<evidence type="ECO:0000256" key="1">
    <source>
        <dbReference type="ARBA" id="ARBA00005439"/>
    </source>
</evidence>
<dbReference type="AlphaFoldDB" id="A0A9W4MPE1"/>
<dbReference type="GO" id="GO:0070124">
    <property type="term" value="P:mitochondrial translational initiation"/>
    <property type="evidence" value="ECO:0007669"/>
    <property type="project" value="TreeGrafter"/>
</dbReference>
<evidence type="ECO:0000256" key="2">
    <source>
        <dbReference type="ARBA" id="ARBA00022540"/>
    </source>
</evidence>
<dbReference type="SUPFAM" id="SSF54364">
    <property type="entry name" value="Translation initiation factor IF3, N-terminal domain"/>
    <property type="match status" value="1"/>
</dbReference>
<dbReference type="GO" id="GO:0043022">
    <property type="term" value="F:ribosome binding"/>
    <property type="evidence" value="ECO:0007669"/>
    <property type="project" value="TreeGrafter"/>
</dbReference>
<organism evidence="6 7">
    <name type="scientific">Penicillium olsonii</name>
    <dbReference type="NCBI Taxonomy" id="99116"/>
    <lineage>
        <taxon>Eukaryota</taxon>
        <taxon>Fungi</taxon>
        <taxon>Dikarya</taxon>
        <taxon>Ascomycota</taxon>
        <taxon>Pezizomycotina</taxon>
        <taxon>Eurotiomycetes</taxon>
        <taxon>Eurotiomycetidae</taxon>
        <taxon>Eurotiales</taxon>
        <taxon>Aspergillaceae</taxon>
        <taxon>Penicillium</taxon>
    </lineage>
</organism>
<dbReference type="Gene3D" id="3.10.20.80">
    <property type="entry name" value="Translation initiation factor 3 (IF-3), N-terminal domain"/>
    <property type="match status" value="1"/>
</dbReference>
<sequence>MRLTSPYFPSPPGPLSYPPALSLGDHSTLAGSCHHFDNMNHTRSFASCAQVLRQVFIAPTRTSRVGILPLKSLRNDVQFRSFQQSHRLQLKEYRPPIVQAPRNEAIGAPFIHIVNEEGSLGPKIPLLDALDTFDRNESFLVQVRAATEDMPPICKIHNKKEHQKAQKLFEKAARANKSSTKQVELNWAIDAHDLSHRLKQLQKFLEKDHKVEIVLTTKRRKRNPTVPEIKHVVQSVLDTIQAAGARQTKEPEGELGKQLKFVAKRTKQVPGQQKTGEQAKSDIDAKAEENTEAKQEGEN</sequence>
<dbReference type="Gene3D" id="3.30.110.10">
    <property type="entry name" value="Translation initiation factor 3 (IF-3), C-terminal domain"/>
    <property type="match status" value="1"/>
</dbReference>
<dbReference type="GO" id="GO:0032790">
    <property type="term" value="P:ribosome disassembly"/>
    <property type="evidence" value="ECO:0007669"/>
    <property type="project" value="TreeGrafter"/>
</dbReference>
<evidence type="ECO:0000256" key="4">
    <source>
        <dbReference type="SAM" id="MobiDB-lite"/>
    </source>
</evidence>
<dbReference type="GO" id="GO:0003743">
    <property type="term" value="F:translation initiation factor activity"/>
    <property type="evidence" value="ECO:0007669"/>
    <property type="project" value="UniProtKB-KW"/>
</dbReference>
<dbReference type="GO" id="GO:0005739">
    <property type="term" value="C:mitochondrion"/>
    <property type="evidence" value="ECO:0007669"/>
    <property type="project" value="TreeGrafter"/>
</dbReference>
<dbReference type="PANTHER" id="PTHR10938:SF0">
    <property type="entry name" value="TRANSLATION INITIATION FACTOR IF-3, MITOCHONDRIAL"/>
    <property type="match status" value="1"/>
</dbReference>
<name>A0A9W4MPE1_PENOL</name>
<dbReference type="Proteomes" id="UP001153618">
    <property type="component" value="Unassembled WGS sequence"/>
</dbReference>
<dbReference type="Pfam" id="PF05198">
    <property type="entry name" value="IF3_N"/>
    <property type="match status" value="1"/>
</dbReference>
<dbReference type="InterPro" id="IPR019814">
    <property type="entry name" value="Translation_initiation_fac_3_N"/>
</dbReference>
<dbReference type="EMBL" id="CAJVOS010000011">
    <property type="protein sequence ID" value="CAG7993059.1"/>
    <property type="molecule type" value="Genomic_DNA"/>
</dbReference>
<accession>A0A9W4MPE1</accession>
<comment type="caution">
    <text evidence="6">The sequence shown here is derived from an EMBL/GenBank/DDBJ whole genome shotgun (WGS) entry which is preliminary data.</text>
</comment>
<protein>
    <recommendedName>
        <fullName evidence="5">Translation initiation factor 3 N-terminal domain-containing protein</fullName>
    </recommendedName>
</protein>